<evidence type="ECO:0000259" key="3">
    <source>
        <dbReference type="Pfam" id="PF25954"/>
    </source>
</evidence>
<sequence length="342" mass="36302">MNSAQIDALGIETTQATPVDNVAGHAYPARVRVPPANETVLAAPVDGLVERVAVAEGEAVTQGQALVTLASPGLVEQQRDYLDALASHRVAAQALERDRALSAEGIIAERRLDETRGAYNRSRSRIDALEQSLALAGMSESAIARLRESRSVDARLSLTAPVDGTVMEMMATAGERLDAASPLVRLSTLDTLWLEVSLPVERLGNVAVGSRVDVVDPALTAEVILIGSRIDPEDQTILIRAKTDDHGGRLRPGQFLRVRIEAEAVAGLVQVPSSAVVRQADGFFVFVATDDGFDALRVERLGQTDDRVTVRALEGELTSSSRVASEGVAAIKGAWQGMGGNE</sequence>
<dbReference type="EMBL" id="CP140153">
    <property type="protein sequence ID" value="WQH16094.1"/>
    <property type="molecule type" value="Genomic_DNA"/>
</dbReference>
<evidence type="ECO:0000256" key="1">
    <source>
        <dbReference type="ARBA" id="ARBA00009477"/>
    </source>
</evidence>
<protein>
    <submittedName>
        <fullName evidence="5">Efflux RND transporter periplasmic adaptor subunit</fullName>
    </submittedName>
</protein>
<dbReference type="Pfam" id="PF25954">
    <property type="entry name" value="Beta-barrel_RND_2"/>
    <property type="match status" value="1"/>
</dbReference>
<dbReference type="NCBIfam" id="TIGR01730">
    <property type="entry name" value="RND_mfp"/>
    <property type="match status" value="1"/>
</dbReference>
<feature type="domain" description="CusB-like beta-barrel" evidence="3">
    <location>
        <begin position="191"/>
        <end position="263"/>
    </location>
</feature>
<evidence type="ECO:0000313" key="5">
    <source>
        <dbReference type="EMBL" id="WQH16094.1"/>
    </source>
</evidence>
<dbReference type="Gene3D" id="2.40.420.20">
    <property type="match status" value="1"/>
</dbReference>
<evidence type="ECO:0000256" key="2">
    <source>
        <dbReference type="ARBA" id="ARBA00022448"/>
    </source>
</evidence>
<dbReference type="PANTHER" id="PTHR30097">
    <property type="entry name" value="CATION EFFLUX SYSTEM PROTEIN CUSB"/>
    <property type="match status" value="1"/>
</dbReference>
<proteinExistence type="inferred from homology"/>
<accession>A0ABZ0YV98</accession>
<evidence type="ECO:0000259" key="4">
    <source>
        <dbReference type="Pfam" id="PF25973"/>
    </source>
</evidence>
<dbReference type="Gene3D" id="2.40.30.170">
    <property type="match status" value="1"/>
</dbReference>
<reference evidence="5 6" key="1">
    <citation type="submission" date="2023-11" db="EMBL/GenBank/DDBJ databases">
        <title>MicrobeMod: A computational toolkit for identifying prokaryotic methylation and restriction-modification with nanopore sequencing.</title>
        <authorList>
            <person name="Crits-Christoph A."/>
            <person name="Kang S.C."/>
            <person name="Lee H."/>
            <person name="Ostrov N."/>
        </authorList>
    </citation>
    <scope>NUCLEOTIDE SEQUENCE [LARGE SCALE GENOMIC DNA]</scope>
    <source>
        <strain evidence="5 6">ATCC 49870</strain>
    </source>
</reference>
<name>A0ABZ0YV98_9GAMM</name>
<organism evidence="5 6">
    <name type="scientific">Guyparkeria halophila</name>
    <dbReference type="NCBI Taxonomy" id="47960"/>
    <lineage>
        <taxon>Bacteria</taxon>
        <taxon>Pseudomonadati</taxon>
        <taxon>Pseudomonadota</taxon>
        <taxon>Gammaproteobacteria</taxon>
        <taxon>Chromatiales</taxon>
        <taxon>Thioalkalibacteraceae</taxon>
        <taxon>Guyparkeria</taxon>
    </lineage>
</organism>
<feature type="domain" description="CzcB-like barrel-sandwich hybrid" evidence="4">
    <location>
        <begin position="40"/>
        <end position="187"/>
    </location>
</feature>
<dbReference type="InterPro" id="IPR058647">
    <property type="entry name" value="BSH_CzcB-like"/>
</dbReference>
<dbReference type="RefSeq" id="WP_322521111.1">
    <property type="nucleotide sequence ID" value="NZ_CP140153.1"/>
</dbReference>
<keyword evidence="6" id="KW-1185">Reference proteome</keyword>
<comment type="similarity">
    <text evidence="1">Belongs to the membrane fusion protein (MFP) (TC 8.A.1) family.</text>
</comment>
<dbReference type="InterPro" id="IPR051909">
    <property type="entry name" value="MFP_Cation_Efflux"/>
</dbReference>
<dbReference type="Pfam" id="PF25973">
    <property type="entry name" value="BSH_CzcB"/>
    <property type="match status" value="1"/>
</dbReference>
<keyword evidence="2" id="KW-0813">Transport</keyword>
<dbReference type="PANTHER" id="PTHR30097:SF4">
    <property type="entry name" value="SLR6042 PROTEIN"/>
    <property type="match status" value="1"/>
</dbReference>
<dbReference type="Proteomes" id="UP001327459">
    <property type="component" value="Chromosome"/>
</dbReference>
<dbReference type="Gene3D" id="1.10.287.470">
    <property type="entry name" value="Helix hairpin bin"/>
    <property type="match status" value="1"/>
</dbReference>
<dbReference type="InterPro" id="IPR058792">
    <property type="entry name" value="Beta-barrel_RND_2"/>
</dbReference>
<gene>
    <name evidence="5" type="ORF">SR882_10060</name>
</gene>
<dbReference type="SUPFAM" id="SSF111369">
    <property type="entry name" value="HlyD-like secretion proteins"/>
    <property type="match status" value="1"/>
</dbReference>
<evidence type="ECO:0000313" key="6">
    <source>
        <dbReference type="Proteomes" id="UP001327459"/>
    </source>
</evidence>
<dbReference type="InterPro" id="IPR006143">
    <property type="entry name" value="RND_pump_MFP"/>
</dbReference>
<dbReference type="Gene3D" id="2.40.50.100">
    <property type="match status" value="1"/>
</dbReference>